<evidence type="ECO:0000256" key="6">
    <source>
        <dbReference type="HAMAP-Rule" id="MF_02095"/>
    </source>
</evidence>
<evidence type="ECO:0000256" key="2">
    <source>
        <dbReference type="ARBA" id="ARBA00022475"/>
    </source>
</evidence>
<evidence type="ECO:0000256" key="5">
    <source>
        <dbReference type="ARBA" id="ARBA00023136"/>
    </source>
</evidence>
<feature type="binding site" evidence="6">
    <location>
        <position position="75"/>
    </location>
    <ligand>
        <name>Mg(2+)</name>
        <dbReference type="ChEBI" id="CHEBI:18420"/>
        <label>1</label>
    </ligand>
</feature>
<feature type="binding site" evidence="6">
    <location>
        <begin position="97"/>
        <end position="100"/>
    </location>
    <ligand>
        <name>substrate</name>
    </ligand>
</feature>
<dbReference type="InterPro" id="IPR006240">
    <property type="entry name" value="CysQ"/>
</dbReference>
<gene>
    <name evidence="6 7" type="primary">cysQ</name>
    <name evidence="7" type="ORF">GCM10009422_02050</name>
</gene>
<feature type="binding site" evidence="6">
    <location>
        <position position="221"/>
    </location>
    <ligand>
        <name>Mg(2+)</name>
        <dbReference type="ChEBI" id="CHEBI:18420"/>
        <label>2</label>
    </ligand>
</feature>
<protein>
    <recommendedName>
        <fullName evidence="6">3'(2'),5'-bisphosphate nucleotidase CysQ</fullName>
        <ecNumber evidence="6">3.1.3.7</ecNumber>
    </recommendedName>
    <alternativeName>
        <fullName evidence="6">3'(2'),5-bisphosphonucleoside 3'(2')-phosphohydrolase</fullName>
    </alternativeName>
    <alternativeName>
        <fullName evidence="6">3'-phosphoadenosine 5'-phosphate phosphatase</fullName>
        <shortName evidence="6">PAP phosphatase</shortName>
    </alternativeName>
</protein>
<dbReference type="SUPFAM" id="SSF56655">
    <property type="entry name" value="Carbohydrate phosphatase"/>
    <property type="match status" value="1"/>
</dbReference>
<dbReference type="PANTHER" id="PTHR43028">
    <property type="entry name" value="3'(2'),5'-BISPHOSPHATE NUCLEOTIDASE 1"/>
    <property type="match status" value="1"/>
</dbReference>
<evidence type="ECO:0000256" key="3">
    <source>
        <dbReference type="ARBA" id="ARBA00022519"/>
    </source>
</evidence>
<keyword evidence="6" id="KW-0479">Metal-binding</keyword>
<feature type="binding site" evidence="6">
    <location>
        <position position="97"/>
    </location>
    <ligand>
        <name>Mg(2+)</name>
        <dbReference type="ChEBI" id="CHEBI:18420"/>
        <label>1</label>
    </ligand>
</feature>
<feature type="binding site" evidence="6">
    <location>
        <position position="98"/>
    </location>
    <ligand>
        <name>Mg(2+)</name>
        <dbReference type="ChEBI" id="CHEBI:18420"/>
        <label>2</label>
    </ligand>
</feature>
<dbReference type="Proteomes" id="UP001501352">
    <property type="component" value="Unassembled WGS sequence"/>
</dbReference>
<keyword evidence="6" id="KW-0460">Magnesium</keyword>
<keyword evidence="3 6" id="KW-0997">Cell inner membrane</keyword>
<reference evidence="8" key="1">
    <citation type="journal article" date="2019" name="Int. J. Syst. Evol. Microbiol.">
        <title>The Global Catalogue of Microorganisms (GCM) 10K type strain sequencing project: providing services to taxonomists for standard genome sequencing and annotation.</title>
        <authorList>
            <consortium name="The Broad Institute Genomics Platform"/>
            <consortium name="The Broad Institute Genome Sequencing Center for Infectious Disease"/>
            <person name="Wu L."/>
            <person name="Ma J."/>
        </authorList>
    </citation>
    <scope>NUCLEOTIDE SEQUENCE [LARGE SCALE GENOMIC DNA]</scope>
    <source>
        <strain evidence="8">JCM 12928</strain>
    </source>
</reference>
<dbReference type="Pfam" id="PF00459">
    <property type="entry name" value="Inositol_P"/>
    <property type="match status" value="1"/>
</dbReference>
<evidence type="ECO:0000313" key="8">
    <source>
        <dbReference type="Proteomes" id="UP001501352"/>
    </source>
</evidence>
<proteinExistence type="inferred from homology"/>
<feature type="binding site" evidence="6">
    <location>
        <position position="75"/>
    </location>
    <ligand>
        <name>substrate</name>
    </ligand>
</feature>
<comment type="cofactor">
    <cofactor evidence="6">
        <name>Mg(2+)</name>
        <dbReference type="ChEBI" id="CHEBI:18420"/>
    </cofactor>
</comment>
<comment type="caution">
    <text evidence="7">The sequence shown here is derived from an EMBL/GenBank/DDBJ whole genome shotgun (WGS) entry which is preliminary data.</text>
</comment>
<dbReference type="CDD" id="cd01638">
    <property type="entry name" value="CysQ"/>
    <property type="match status" value="1"/>
</dbReference>
<comment type="function">
    <text evidence="6">Converts adenosine-3',5'-bisphosphate (PAP) to AMP.</text>
</comment>
<dbReference type="Gene3D" id="3.30.540.10">
    <property type="entry name" value="Fructose-1,6-Bisphosphatase, subunit A, domain 1"/>
    <property type="match status" value="1"/>
</dbReference>
<evidence type="ECO:0000256" key="1">
    <source>
        <dbReference type="ARBA" id="ARBA00005289"/>
    </source>
</evidence>
<dbReference type="InterPro" id="IPR050725">
    <property type="entry name" value="CysQ/Inositol_MonoPase"/>
</dbReference>
<keyword evidence="4 6" id="KW-0378">Hydrolase</keyword>
<comment type="subcellular location">
    <subcellularLocation>
        <location evidence="6">Cell inner membrane</location>
        <topology evidence="6">Peripheral membrane protein</topology>
        <orientation evidence="6">Cytoplasmic side</orientation>
    </subcellularLocation>
</comment>
<dbReference type="Gene3D" id="3.40.190.80">
    <property type="match status" value="1"/>
</dbReference>
<feature type="binding site" evidence="6">
    <location>
        <position position="221"/>
    </location>
    <ligand>
        <name>substrate</name>
    </ligand>
</feature>
<keyword evidence="8" id="KW-1185">Reference proteome</keyword>
<dbReference type="RefSeq" id="WP_343789020.1">
    <property type="nucleotide sequence ID" value="NZ_BAAAGA010000001.1"/>
</dbReference>
<accession>A0ABP3RJN7</accession>
<dbReference type="PROSITE" id="PS00630">
    <property type="entry name" value="IMP_2"/>
    <property type="match status" value="1"/>
</dbReference>
<organism evidence="7 8">
    <name type="scientific">Brevundimonas kwangchunensis</name>
    <dbReference type="NCBI Taxonomy" id="322163"/>
    <lineage>
        <taxon>Bacteria</taxon>
        <taxon>Pseudomonadati</taxon>
        <taxon>Pseudomonadota</taxon>
        <taxon>Alphaproteobacteria</taxon>
        <taxon>Caulobacterales</taxon>
        <taxon>Caulobacteraceae</taxon>
        <taxon>Brevundimonas</taxon>
    </lineage>
</organism>
<dbReference type="PANTHER" id="PTHR43028:SF5">
    <property type="entry name" value="3'(2'),5'-BISPHOSPHATE NUCLEOTIDASE 1"/>
    <property type="match status" value="1"/>
</dbReference>
<comment type="similarity">
    <text evidence="1 6">Belongs to the inositol monophosphatase superfamily. CysQ family.</text>
</comment>
<dbReference type="EMBL" id="BAAAGA010000001">
    <property type="protein sequence ID" value="GAA0610811.1"/>
    <property type="molecule type" value="Genomic_DNA"/>
</dbReference>
<feature type="binding site" evidence="6">
    <location>
        <position position="95"/>
    </location>
    <ligand>
        <name>Mg(2+)</name>
        <dbReference type="ChEBI" id="CHEBI:18420"/>
        <label>1</label>
    </ligand>
</feature>
<dbReference type="HAMAP" id="MF_02095">
    <property type="entry name" value="CysQ"/>
    <property type="match status" value="1"/>
</dbReference>
<dbReference type="PRINTS" id="PR00377">
    <property type="entry name" value="IMPHPHTASES"/>
</dbReference>
<dbReference type="NCBIfam" id="TIGR01331">
    <property type="entry name" value="bisphos_cysQ"/>
    <property type="match status" value="1"/>
</dbReference>
<dbReference type="InterPro" id="IPR020550">
    <property type="entry name" value="Inositol_monophosphatase_CS"/>
</dbReference>
<evidence type="ECO:0000256" key="4">
    <source>
        <dbReference type="ARBA" id="ARBA00022801"/>
    </source>
</evidence>
<evidence type="ECO:0000313" key="7">
    <source>
        <dbReference type="EMBL" id="GAA0610811.1"/>
    </source>
</evidence>
<dbReference type="EC" id="3.1.3.7" evidence="6"/>
<keyword evidence="5 6" id="KW-0472">Membrane</keyword>
<dbReference type="InterPro" id="IPR000760">
    <property type="entry name" value="Inositol_monophosphatase-like"/>
</dbReference>
<name>A0ABP3RJN7_9CAUL</name>
<sequence>MTDRLTADLASGALAEALADIAEDAARVILPYWRSGVVAEAKADDSPVTQADREAEALILARLAELYPEVQAVAEEQVAAGEAPTSLGEWYWLIDPLDGTRGFVEGRESYTVNIALIHRDVPVAGVVTAPATQMTWRSGPTGGGAFRRRFGEAWQAIQVRERPASPIALLSHSITDDEAARLATRYGCGQWQGTDSSLKFCLIAEGRFDAYPRTGPTSEWDTAAGQAVLEAAGGRVMGEDGQRLRYGKPGYGNGPFVAMGG</sequence>
<keyword evidence="2 6" id="KW-1003">Cell membrane</keyword>
<feature type="binding site" evidence="6">
    <location>
        <position position="95"/>
    </location>
    <ligand>
        <name>Mg(2+)</name>
        <dbReference type="ChEBI" id="CHEBI:18420"/>
        <label>2</label>
    </ligand>
</feature>
<comment type="catalytic activity">
    <reaction evidence="6">
        <text>adenosine 3',5'-bisphosphate + H2O = AMP + phosphate</text>
        <dbReference type="Rhea" id="RHEA:10040"/>
        <dbReference type="ChEBI" id="CHEBI:15377"/>
        <dbReference type="ChEBI" id="CHEBI:43474"/>
        <dbReference type="ChEBI" id="CHEBI:58343"/>
        <dbReference type="ChEBI" id="CHEBI:456215"/>
        <dbReference type="EC" id="3.1.3.7"/>
    </reaction>
</comment>